<protein>
    <recommendedName>
        <fullName evidence="3">DUF2889 domain-containing protein</fullName>
    </recommendedName>
</protein>
<keyword evidence="2" id="KW-1185">Reference proteome</keyword>
<dbReference type="Pfam" id="PF11136">
    <property type="entry name" value="DUF2889"/>
    <property type="match status" value="1"/>
</dbReference>
<name>B9TMF2_RICCO</name>
<reference evidence="2" key="1">
    <citation type="journal article" date="2010" name="Nat. Biotechnol.">
        <title>Draft genome sequence of the oilseed species Ricinus communis.</title>
        <authorList>
            <person name="Chan A.P."/>
            <person name="Crabtree J."/>
            <person name="Zhao Q."/>
            <person name="Lorenzi H."/>
            <person name="Orvis J."/>
            <person name="Puiu D."/>
            <person name="Melake-Berhan A."/>
            <person name="Jones K.M."/>
            <person name="Redman J."/>
            <person name="Chen G."/>
            <person name="Cahoon E.B."/>
            <person name="Gedil M."/>
            <person name="Stanke M."/>
            <person name="Haas B.J."/>
            <person name="Wortman J.R."/>
            <person name="Fraser-Liggett C.M."/>
            <person name="Ravel J."/>
            <person name="Rabinowicz P.D."/>
        </authorList>
    </citation>
    <scope>NUCLEOTIDE SEQUENCE [LARGE SCALE GENOMIC DNA]</scope>
    <source>
        <strain evidence="2">cv. Hale</strain>
    </source>
</reference>
<accession>B9TMF2</accession>
<evidence type="ECO:0000313" key="1">
    <source>
        <dbReference type="EMBL" id="EEF22962.1"/>
    </source>
</evidence>
<organism evidence="1 2">
    <name type="scientific">Ricinus communis</name>
    <name type="common">Castor bean</name>
    <dbReference type="NCBI Taxonomy" id="3988"/>
    <lineage>
        <taxon>Eukaryota</taxon>
        <taxon>Viridiplantae</taxon>
        <taxon>Streptophyta</taxon>
        <taxon>Embryophyta</taxon>
        <taxon>Tracheophyta</taxon>
        <taxon>Spermatophyta</taxon>
        <taxon>Magnoliopsida</taxon>
        <taxon>eudicotyledons</taxon>
        <taxon>Gunneridae</taxon>
        <taxon>Pentapetalae</taxon>
        <taxon>rosids</taxon>
        <taxon>fabids</taxon>
        <taxon>Malpighiales</taxon>
        <taxon>Euphorbiaceae</taxon>
        <taxon>Acalyphoideae</taxon>
        <taxon>Acalypheae</taxon>
        <taxon>Ricinus</taxon>
    </lineage>
</organism>
<sequence>MSYILNPLYGSGIYRRRIALRNQPGVVVAELEDCYHAFRVQLSHDGARVTAVEAETIRYPRTICVGAPDVLRRFAGDPLSDNRRAIRERQTPGEHCTHLYDLAWLAMAQALRGTAERIYDVEVPDPRDGSNEGIVFRDGVEILRWQLRDADVTAPAAIAGNKLNENFGRWASAIYEGEELEAAYVLQIGCFVAGTRRLDVNAMGGRWNDPGRVKVGTCYAHQPERRHEGVTTMGMARDFTDTPEQLLQFL</sequence>
<gene>
    <name evidence="1" type="ORF">RCOM_1884910</name>
</gene>
<dbReference type="InterPro" id="IPR021312">
    <property type="entry name" value="DUF2889"/>
</dbReference>
<evidence type="ECO:0000313" key="2">
    <source>
        <dbReference type="Proteomes" id="UP000008311"/>
    </source>
</evidence>
<proteinExistence type="predicted"/>
<dbReference type="AlphaFoldDB" id="B9TMF2"/>
<evidence type="ECO:0008006" key="3">
    <source>
        <dbReference type="Google" id="ProtNLM"/>
    </source>
</evidence>
<dbReference type="Proteomes" id="UP000008311">
    <property type="component" value="Unassembled WGS sequence"/>
</dbReference>
<dbReference type="EMBL" id="EQ988883">
    <property type="protein sequence ID" value="EEF22962.1"/>
    <property type="molecule type" value="Genomic_DNA"/>
</dbReference>
<dbReference type="InParanoid" id="B9TMF2"/>